<feature type="domain" description="F-box" evidence="3">
    <location>
        <begin position="224"/>
        <end position="267"/>
    </location>
</feature>
<protein>
    <recommendedName>
        <fullName evidence="7">F-box domain-containing protein</fullName>
    </recommendedName>
</protein>
<feature type="region of interest" description="Disordered" evidence="2">
    <location>
        <begin position="192"/>
        <end position="217"/>
    </location>
</feature>
<feature type="region of interest" description="Disordered" evidence="2">
    <location>
        <begin position="802"/>
        <end position="932"/>
    </location>
</feature>
<feature type="compositionally biased region" description="Polar residues" evidence="2">
    <location>
        <begin position="57"/>
        <end position="66"/>
    </location>
</feature>
<dbReference type="PANTHER" id="PTHR13382">
    <property type="entry name" value="MITOCHONDRIAL ATP SYNTHASE COUPLING FACTOR B"/>
    <property type="match status" value="1"/>
</dbReference>
<feature type="compositionally biased region" description="Polar residues" evidence="2">
    <location>
        <begin position="1"/>
        <end position="30"/>
    </location>
</feature>
<feature type="region of interest" description="Disordered" evidence="2">
    <location>
        <begin position="1"/>
        <end position="70"/>
    </location>
</feature>
<feature type="compositionally biased region" description="Gly residues" evidence="2">
    <location>
        <begin position="827"/>
        <end position="837"/>
    </location>
</feature>
<dbReference type="Pfam" id="PF25372">
    <property type="entry name" value="DUF7885"/>
    <property type="match status" value="2"/>
</dbReference>
<name>A0AAJ8N0T1_9TREE</name>
<dbReference type="InterPro" id="IPR050648">
    <property type="entry name" value="F-box_LRR-repeat"/>
</dbReference>
<feature type="region of interest" description="Disordered" evidence="2">
    <location>
        <begin position="88"/>
        <end position="170"/>
    </location>
</feature>
<gene>
    <name evidence="5" type="ORF">CI109_107363</name>
</gene>
<evidence type="ECO:0008006" key="7">
    <source>
        <dbReference type="Google" id="ProtNLM"/>
    </source>
</evidence>
<feature type="domain" description="F-box/LRR-repeat protein 15-like leucin rich repeat" evidence="4">
    <location>
        <begin position="303"/>
        <end position="477"/>
    </location>
</feature>
<feature type="compositionally biased region" description="Low complexity" evidence="2">
    <location>
        <begin position="137"/>
        <end position="149"/>
    </location>
</feature>
<dbReference type="SUPFAM" id="SSF52047">
    <property type="entry name" value="RNI-like"/>
    <property type="match status" value="2"/>
</dbReference>
<evidence type="ECO:0000256" key="1">
    <source>
        <dbReference type="ARBA" id="ARBA00022786"/>
    </source>
</evidence>
<feature type="compositionally biased region" description="Low complexity" evidence="2">
    <location>
        <begin position="33"/>
        <end position="49"/>
    </location>
</feature>
<dbReference type="SMART" id="SM00367">
    <property type="entry name" value="LRR_CC"/>
    <property type="match status" value="11"/>
</dbReference>
<dbReference type="InterPro" id="IPR001810">
    <property type="entry name" value="F-box_dom"/>
</dbReference>
<dbReference type="CDD" id="cd09917">
    <property type="entry name" value="F-box_SF"/>
    <property type="match status" value="1"/>
</dbReference>
<dbReference type="Gene3D" id="3.80.10.10">
    <property type="entry name" value="Ribonuclease Inhibitor"/>
    <property type="match status" value="2"/>
</dbReference>
<keyword evidence="6" id="KW-1185">Reference proteome</keyword>
<feature type="compositionally biased region" description="Polar residues" evidence="2">
    <location>
        <begin position="874"/>
        <end position="883"/>
    </location>
</feature>
<organism evidence="5 6">
    <name type="scientific">Kwoniella shandongensis</name>
    <dbReference type="NCBI Taxonomy" id="1734106"/>
    <lineage>
        <taxon>Eukaryota</taxon>
        <taxon>Fungi</taxon>
        <taxon>Dikarya</taxon>
        <taxon>Basidiomycota</taxon>
        <taxon>Agaricomycotina</taxon>
        <taxon>Tremellomycetes</taxon>
        <taxon>Tremellales</taxon>
        <taxon>Cryptococcaceae</taxon>
        <taxon>Kwoniella</taxon>
    </lineage>
</organism>
<feature type="compositionally biased region" description="Low complexity" evidence="2">
    <location>
        <begin position="854"/>
        <end position="864"/>
    </location>
</feature>
<feature type="compositionally biased region" description="Basic residues" evidence="2">
    <location>
        <begin position="199"/>
        <end position="208"/>
    </location>
</feature>
<reference evidence="5" key="1">
    <citation type="submission" date="2017-08" db="EMBL/GenBank/DDBJ databases">
        <authorList>
            <person name="Cuomo C."/>
            <person name="Billmyre B."/>
            <person name="Heitman J."/>
        </authorList>
    </citation>
    <scope>NUCLEOTIDE SEQUENCE</scope>
    <source>
        <strain evidence="5">CBS 12478</strain>
    </source>
</reference>
<feature type="compositionally biased region" description="Low complexity" evidence="2">
    <location>
        <begin position="742"/>
        <end position="752"/>
    </location>
</feature>
<dbReference type="EMBL" id="CP144064">
    <property type="protein sequence ID" value="WWD22868.1"/>
    <property type="molecule type" value="Genomic_DNA"/>
</dbReference>
<dbReference type="InterPro" id="IPR032675">
    <property type="entry name" value="LRR_dom_sf"/>
</dbReference>
<dbReference type="Pfam" id="PF12937">
    <property type="entry name" value="F-box-like"/>
    <property type="match status" value="1"/>
</dbReference>
<evidence type="ECO:0000256" key="2">
    <source>
        <dbReference type="SAM" id="MobiDB-lite"/>
    </source>
</evidence>
<dbReference type="Proteomes" id="UP000322225">
    <property type="component" value="Chromosome 14"/>
</dbReference>
<evidence type="ECO:0000313" key="5">
    <source>
        <dbReference type="EMBL" id="WWD22868.1"/>
    </source>
</evidence>
<feature type="compositionally biased region" description="Basic and acidic residues" evidence="2">
    <location>
        <begin position="922"/>
        <end position="932"/>
    </location>
</feature>
<keyword evidence="1" id="KW-0833">Ubl conjugation pathway</keyword>
<accession>A0AAJ8N0T1</accession>
<evidence type="ECO:0000313" key="6">
    <source>
        <dbReference type="Proteomes" id="UP000322225"/>
    </source>
</evidence>
<dbReference type="KEGG" id="ksn:43590006"/>
<feature type="region of interest" description="Disordered" evidence="2">
    <location>
        <begin position="733"/>
        <end position="774"/>
    </location>
</feature>
<dbReference type="RefSeq" id="XP_065824094.1">
    <property type="nucleotide sequence ID" value="XM_065968022.1"/>
</dbReference>
<dbReference type="SUPFAM" id="SSF81383">
    <property type="entry name" value="F-box domain"/>
    <property type="match status" value="1"/>
</dbReference>
<evidence type="ECO:0000259" key="3">
    <source>
        <dbReference type="Pfam" id="PF12937"/>
    </source>
</evidence>
<evidence type="ECO:0000259" key="4">
    <source>
        <dbReference type="Pfam" id="PF25372"/>
    </source>
</evidence>
<dbReference type="InterPro" id="IPR057207">
    <property type="entry name" value="FBXL15_LRR"/>
</dbReference>
<dbReference type="AlphaFoldDB" id="A0AAJ8N0T1"/>
<dbReference type="GO" id="GO:0005737">
    <property type="term" value="C:cytoplasm"/>
    <property type="evidence" value="ECO:0007669"/>
    <property type="project" value="TreeGrafter"/>
</dbReference>
<feature type="compositionally biased region" description="Low complexity" evidence="2">
    <location>
        <begin position="802"/>
        <end position="826"/>
    </location>
</feature>
<dbReference type="InterPro" id="IPR006553">
    <property type="entry name" value="Leu-rich_rpt_Cys-con_subtyp"/>
</dbReference>
<sequence length="932" mass="101408">MSPPSGSSSWRQTVNHTRSHSDPVSPTSEHPPNHNSTNGNGTTHHTTNGVNDESYHHSTSSSQQGSDLYAPTPMTLTIESLARLGLSNGTEHRSSHENTAGTVSGSRRDGGGNLAVTTTSRNRWPFMNPANGGLGSGSAQMQMSGSTQSPLGRMFSATPSVTSVSDDEDGDQDRAIVQVDEEAKEWLDKKRRESMSRVREHKGKGKGKMRLDEGEGDGSGIAGSLPPEILIHIFRLLHNPRDLVSSLLVSRSWCLCAFSLLWYKPTFTETHTLASIIRVLSSHNPTSLPYAHAIRRLHLSSVAEQLTDELILPLADCSRVERLTLTAANRLSANALVEVIGAMPELSAVDVSEIDSVNDEVVMVMAKRCRKLQAVNLSNCKLVGDQGVLAMAEYDKLLKRVKLVGCHRVTERSLIPLVRSCTLILELDLQDVIAVTDSTVHSIFLHLAYLRELRLNGCVELTEDCIPNLATLIEMSDDELVLAAREVGLYHSATGSHNLNLDLPLLRPSAATFEFLRTVDLTGCTNLRDKAIENLIFNAPKLRTLSLTKCVNLTDKCLESVGRLGKHLHHLHLGHVKLITDEAVIRLARSCTRLRYIDLACCDLLTDRSVFELGSNMPKLRRVGLVKVTNITDDAIYALVERHTSLERVHLSYCDKLSVKAVTFLLNRLRELKHLSLTGVPAFRVKELQQFCREPPKNFNQHQRSAFCVYSGDNVTKLRNYLNEHLLAAGLESDNSTRRDSASSTSSITIPGGPSPPPFIPAQGQPVSSSSPSLIYRRGSVPILRSDRDREAQVPGLPTAAFTTATPNFLSPTLSSLPPSSPLTRSSGGGGGGGRTMPGGYRPSIPSRVREESGGISSRSSSSSLTDDIRRGQQPVSTATATASRDRPNGPRGPMAGLGISAGEGDLYDRGGSRRRGSVDVYSDKAGTERLW</sequence>
<dbReference type="InterPro" id="IPR036047">
    <property type="entry name" value="F-box-like_dom_sf"/>
</dbReference>
<proteinExistence type="predicted"/>
<reference evidence="5" key="2">
    <citation type="submission" date="2024-01" db="EMBL/GenBank/DDBJ databases">
        <title>Comparative genomics of Cryptococcus and Kwoniella reveals pathogenesis evolution and contrasting modes of karyotype evolution via chromosome fusion or intercentromeric recombination.</title>
        <authorList>
            <person name="Coelho M.A."/>
            <person name="David-Palma M."/>
            <person name="Shea T."/>
            <person name="Bowers K."/>
            <person name="McGinley-Smith S."/>
            <person name="Mohammad A.W."/>
            <person name="Gnirke A."/>
            <person name="Yurkov A.M."/>
            <person name="Nowrousian M."/>
            <person name="Sun S."/>
            <person name="Cuomo C.A."/>
            <person name="Heitman J."/>
        </authorList>
    </citation>
    <scope>NUCLEOTIDE SEQUENCE</scope>
    <source>
        <strain evidence="5">CBS 12478</strain>
    </source>
</reference>
<dbReference type="PANTHER" id="PTHR13382:SF67">
    <property type="entry name" value="SCF E3 UBIQUITIN LIGASE COMPLEX F-BOX PROTEIN POF2"/>
    <property type="match status" value="1"/>
</dbReference>
<dbReference type="GeneID" id="43590006"/>
<feature type="domain" description="F-box/LRR-repeat protein 15-like leucin rich repeat" evidence="4">
    <location>
        <begin position="516"/>
        <end position="665"/>
    </location>
</feature>